<dbReference type="PROSITE" id="PS50839">
    <property type="entry name" value="CHASE"/>
    <property type="match status" value="1"/>
</dbReference>
<dbReference type="InterPro" id="IPR007895">
    <property type="entry name" value="MASE1"/>
</dbReference>
<organism evidence="10 11">
    <name type="scientific">Tepidicella xavieri</name>
    <dbReference type="NCBI Taxonomy" id="360241"/>
    <lineage>
        <taxon>Bacteria</taxon>
        <taxon>Pseudomonadati</taxon>
        <taxon>Pseudomonadota</taxon>
        <taxon>Betaproteobacteria</taxon>
        <taxon>Burkholderiales</taxon>
        <taxon>Tepidicella</taxon>
    </lineage>
</organism>
<dbReference type="Pfam" id="PF03924">
    <property type="entry name" value="CHASE"/>
    <property type="match status" value="1"/>
</dbReference>
<feature type="domain" description="GGDEF" evidence="9">
    <location>
        <begin position="573"/>
        <end position="706"/>
    </location>
</feature>
<evidence type="ECO:0000256" key="3">
    <source>
        <dbReference type="ARBA" id="ARBA00022692"/>
    </source>
</evidence>
<dbReference type="InterPro" id="IPR035919">
    <property type="entry name" value="EAL_sf"/>
</dbReference>
<dbReference type="PROSITE" id="PS50883">
    <property type="entry name" value="EAL"/>
    <property type="match status" value="1"/>
</dbReference>
<keyword evidence="5 6" id="KW-0472">Membrane</keyword>
<dbReference type="Gene3D" id="3.20.20.450">
    <property type="entry name" value="EAL domain"/>
    <property type="match status" value="1"/>
</dbReference>
<feature type="transmembrane region" description="Helical" evidence="6">
    <location>
        <begin position="113"/>
        <end position="131"/>
    </location>
</feature>
<dbReference type="InterPro" id="IPR000160">
    <property type="entry name" value="GGDEF_dom"/>
</dbReference>
<keyword evidence="3 6" id="KW-0812">Transmembrane</keyword>
<feature type="transmembrane region" description="Helical" evidence="6">
    <location>
        <begin position="73"/>
        <end position="92"/>
    </location>
</feature>
<feature type="transmembrane region" description="Helical" evidence="6">
    <location>
        <begin position="33"/>
        <end position="53"/>
    </location>
</feature>
<feature type="transmembrane region" description="Helical" evidence="6">
    <location>
        <begin position="493"/>
        <end position="514"/>
    </location>
</feature>
<keyword evidence="4 6" id="KW-1133">Transmembrane helix</keyword>
<evidence type="ECO:0000313" key="11">
    <source>
        <dbReference type="Proteomes" id="UP000295510"/>
    </source>
</evidence>
<dbReference type="SMART" id="SM00052">
    <property type="entry name" value="EAL"/>
    <property type="match status" value="1"/>
</dbReference>
<dbReference type="NCBIfam" id="TIGR00254">
    <property type="entry name" value="GGDEF"/>
    <property type="match status" value="1"/>
</dbReference>
<dbReference type="PANTHER" id="PTHR44757">
    <property type="entry name" value="DIGUANYLATE CYCLASE DGCP"/>
    <property type="match status" value="1"/>
</dbReference>
<dbReference type="AlphaFoldDB" id="A0A4V3D4Z2"/>
<comment type="caution">
    <text evidence="10">The sequence shown here is derived from an EMBL/GenBank/DDBJ whole genome shotgun (WGS) entry which is preliminary data.</text>
</comment>
<dbReference type="CDD" id="cd01949">
    <property type="entry name" value="GGDEF"/>
    <property type="match status" value="1"/>
</dbReference>
<protein>
    <submittedName>
        <fullName evidence="10">Periplasmic sensor diguanylate cyclase/phosphodiesterase</fullName>
    </submittedName>
</protein>
<evidence type="ECO:0000256" key="5">
    <source>
        <dbReference type="ARBA" id="ARBA00023136"/>
    </source>
</evidence>
<proteinExistence type="predicted"/>
<dbReference type="OrthoDB" id="9813903at2"/>
<name>A0A4V3D4Z2_9BURK</name>
<dbReference type="Pfam" id="PF00563">
    <property type="entry name" value="EAL"/>
    <property type="match status" value="1"/>
</dbReference>
<dbReference type="InterPro" id="IPR006189">
    <property type="entry name" value="CHASE_dom"/>
</dbReference>
<dbReference type="RefSeq" id="WP_133599374.1">
    <property type="nucleotide sequence ID" value="NZ_SNYL01000022.1"/>
</dbReference>
<gene>
    <name evidence="10" type="ORF">DFR43_1229</name>
</gene>
<sequence>MPHLLPNLLTALAYAIGGWLSLQAAIPPDYISVLFIAAGIAVGAVLVHGNRVLPGVWLGAMAVQGLAHQQAGLSWGWVVWIAPLGAALQAWVTAAWIRRRIGYPSALDQPLQVVMLMFVCLPLGSMVNPTLSVPTLTFDGVIPWRELPGAWFTWWLGDALGAVLFTPLLLVCCGQPAEAWRPHLLTVALPMVLAMGLIGVMFQQINSSHQRALHEQFDKTGSDLAQRLQRRFDAQTDSVEAIAKLMELAPRMSQADFESATQPWLRRYPGTQNFGWSPLVPHAQRQAFEQGVADSGMPGFVILGRDQEGRTTPAPVAPHYLPITWVSPLETNRPVLGLDVSMLPATAAAVAATVQSRRAEVTEGIRLVQETGEQRGVVMYLAVFGQPHADDPSHLGPRQLKGVVSSVFRLDDALQAVLGPIDPQQMQLCLFDPAAPPDNQRLAGPAGCEQAPLTSVQEQRWIKSWPLRIGQREWTLRLQAGPAFWGLAGQNSAWATSITGLVAVAILGAFLLVITGVGRRTAKLVEERTQELAHSNATLAQMAHYDALTGLPNRAFWTERAEATLAASREAGKQVGVVFLDVDRFKHINDSLGHTQGDQLLVTISARIHECLRSRDVLARIGGDEFVVLLPALRDQEGAATVARKISRVLSMPVMLEGMQVKVTASLGVAMFPAHGETVEELLRHADTAMYAAKAAGRNQWRFFTADMHQRVSQRLALETGLRMALEPGAQELALVYQPQIDTATGRVMGLEALLRWNHPTLGPVPPSTFIPIAEDSGVIELLGPWVLREVCRQIDAWLEGPDAEHFAGLTVAVNVSAAEFARPQFLDHLQAAVQALRASPRTLELEITESLLVQAAGDIIERMHTITEMGMGLSLDDFGTGYSSLGYLKRLPLSKLKIDRSFLLGIPGNPENEAIVRATLSMAHDLGLMVVAEGVETAGQRDFLQAHGCNACQGWLYARAMPAHELAAWLRQQHEAMPGRSPRAAPQPT</sequence>
<evidence type="ECO:0000256" key="2">
    <source>
        <dbReference type="ARBA" id="ARBA00022475"/>
    </source>
</evidence>
<evidence type="ECO:0000256" key="6">
    <source>
        <dbReference type="SAM" id="Phobius"/>
    </source>
</evidence>
<dbReference type="SMART" id="SM00267">
    <property type="entry name" value="GGDEF"/>
    <property type="match status" value="1"/>
</dbReference>
<dbReference type="Gene3D" id="3.30.70.270">
    <property type="match status" value="1"/>
</dbReference>
<dbReference type="InterPro" id="IPR052155">
    <property type="entry name" value="Biofilm_reg_signaling"/>
</dbReference>
<dbReference type="PROSITE" id="PS50887">
    <property type="entry name" value="GGDEF"/>
    <property type="match status" value="1"/>
</dbReference>
<dbReference type="InterPro" id="IPR043128">
    <property type="entry name" value="Rev_trsase/Diguanyl_cyclase"/>
</dbReference>
<feature type="domain" description="EAL" evidence="8">
    <location>
        <begin position="715"/>
        <end position="975"/>
    </location>
</feature>
<evidence type="ECO:0000259" key="8">
    <source>
        <dbReference type="PROSITE" id="PS50883"/>
    </source>
</evidence>
<reference evidence="10 11" key="1">
    <citation type="submission" date="2019-03" db="EMBL/GenBank/DDBJ databases">
        <title>Genomic Encyclopedia of Type Strains, Phase IV (KMG-IV): sequencing the most valuable type-strain genomes for metagenomic binning, comparative biology and taxonomic classification.</title>
        <authorList>
            <person name="Goeker M."/>
        </authorList>
    </citation>
    <scope>NUCLEOTIDE SEQUENCE [LARGE SCALE GENOMIC DNA]</scope>
    <source>
        <strain evidence="10 11">DSM 19605</strain>
    </source>
</reference>
<accession>A0A4V3D4Z2</accession>
<dbReference type="GO" id="GO:0005886">
    <property type="term" value="C:plasma membrane"/>
    <property type="evidence" value="ECO:0007669"/>
    <property type="project" value="UniProtKB-SubCell"/>
</dbReference>
<feature type="transmembrane region" description="Helical" evidence="6">
    <location>
        <begin position="6"/>
        <end position="26"/>
    </location>
</feature>
<dbReference type="GO" id="GO:0007165">
    <property type="term" value="P:signal transduction"/>
    <property type="evidence" value="ECO:0007669"/>
    <property type="project" value="UniProtKB-ARBA"/>
</dbReference>
<dbReference type="PANTHER" id="PTHR44757:SF2">
    <property type="entry name" value="BIOFILM ARCHITECTURE MAINTENANCE PROTEIN MBAA"/>
    <property type="match status" value="1"/>
</dbReference>
<dbReference type="Proteomes" id="UP000295510">
    <property type="component" value="Unassembled WGS sequence"/>
</dbReference>
<dbReference type="Pfam" id="PF05231">
    <property type="entry name" value="MASE1"/>
    <property type="match status" value="1"/>
</dbReference>
<keyword evidence="2" id="KW-1003">Cell membrane</keyword>
<dbReference type="GO" id="GO:0003824">
    <property type="term" value="F:catalytic activity"/>
    <property type="evidence" value="ECO:0007669"/>
    <property type="project" value="UniProtKB-ARBA"/>
</dbReference>
<evidence type="ECO:0000256" key="4">
    <source>
        <dbReference type="ARBA" id="ARBA00022989"/>
    </source>
</evidence>
<comment type="subcellular location">
    <subcellularLocation>
        <location evidence="1">Cell membrane</location>
        <topology evidence="1">Multi-pass membrane protein</topology>
    </subcellularLocation>
</comment>
<feature type="transmembrane region" description="Helical" evidence="6">
    <location>
        <begin position="184"/>
        <end position="202"/>
    </location>
</feature>
<dbReference type="FunFam" id="3.30.70.270:FF:000001">
    <property type="entry name" value="Diguanylate cyclase domain protein"/>
    <property type="match status" value="1"/>
</dbReference>
<dbReference type="EMBL" id="SNYL01000022">
    <property type="protein sequence ID" value="TDQ38067.1"/>
    <property type="molecule type" value="Genomic_DNA"/>
</dbReference>
<evidence type="ECO:0000313" key="10">
    <source>
        <dbReference type="EMBL" id="TDQ38067.1"/>
    </source>
</evidence>
<evidence type="ECO:0000259" key="9">
    <source>
        <dbReference type="PROSITE" id="PS50887"/>
    </source>
</evidence>
<dbReference type="InterPro" id="IPR001633">
    <property type="entry name" value="EAL_dom"/>
</dbReference>
<dbReference type="SUPFAM" id="SSF141868">
    <property type="entry name" value="EAL domain-like"/>
    <property type="match status" value="1"/>
</dbReference>
<dbReference type="SUPFAM" id="SSF55073">
    <property type="entry name" value="Nucleotide cyclase"/>
    <property type="match status" value="1"/>
</dbReference>
<evidence type="ECO:0000259" key="7">
    <source>
        <dbReference type="PROSITE" id="PS50839"/>
    </source>
</evidence>
<dbReference type="Gene3D" id="3.30.450.350">
    <property type="entry name" value="CHASE domain"/>
    <property type="match status" value="1"/>
</dbReference>
<dbReference type="CDD" id="cd01948">
    <property type="entry name" value="EAL"/>
    <property type="match status" value="1"/>
</dbReference>
<feature type="domain" description="CHASE" evidence="7">
    <location>
        <begin position="248"/>
        <end position="421"/>
    </location>
</feature>
<keyword evidence="11" id="KW-1185">Reference proteome</keyword>
<evidence type="ECO:0000256" key="1">
    <source>
        <dbReference type="ARBA" id="ARBA00004651"/>
    </source>
</evidence>
<dbReference type="Pfam" id="PF00990">
    <property type="entry name" value="GGDEF"/>
    <property type="match status" value="1"/>
</dbReference>
<dbReference type="InterPro" id="IPR029787">
    <property type="entry name" value="Nucleotide_cyclase"/>
</dbReference>
<feature type="transmembrane region" description="Helical" evidence="6">
    <location>
        <begin position="151"/>
        <end position="172"/>
    </location>
</feature>
<dbReference type="SMART" id="SM01079">
    <property type="entry name" value="CHASE"/>
    <property type="match status" value="1"/>
</dbReference>
<dbReference type="InterPro" id="IPR042240">
    <property type="entry name" value="CHASE_sf"/>
</dbReference>